<dbReference type="Proteomes" id="UP000294641">
    <property type="component" value="Unassembled WGS sequence"/>
</dbReference>
<feature type="transmembrane region" description="Helical" evidence="1">
    <location>
        <begin position="68"/>
        <end position="89"/>
    </location>
</feature>
<evidence type="ECO:0000313" key="3">
    <source>
        <dbReference type="EMBL" id="TDR34086.1"/>
    </source>
</evidence>
<evidence type="ECO:0000313" key="5">
    <source>
        <dbReference type="Proteomes" id="UP000294641"/>
    </source>
</evidence>
<feature type="transmembrane region" description="Helical" evidence="1">
    <location>
        <begin position="37"/>
        <end position="56"/>
    </location>
</feature>
<dbReference type="EMBL" id="SNZG01000043">
    <property type="protein sequence ID" value="TDR34086.1"/>
    <property type="molecule type" value="Genomic_DNA"/>
</dbReference>
<feature type="transmembrane region" description="Helical" evidence="1">
    <location>
        <begin position="95"/>
        <end position="116"/>
    </location>
</feature>
<feature type="transmembrane region" description="Helical" evidence="1">
    <location>
        <begin position="194"/>
        <end position="213"/>
    </location>
</feature>
<protein>
    <submittedName>
        <fullName evidence="3">Multidrug resistance efflux transporter</fullName>
    </submittedName>
</protein>
<sequence>MKEILLGIIAALFFAVTFVLNHMMELDGGSWLWSSSLRYFFMIPFLLIIVAARHGLPSMTKEIKANPSAWLLWSFVGFVLFYAPLTFAAAYGPGWLVSGTWQFTIIAGVLLAPFFFIHTPSGLKRQKIPFKSLLISSVILIGIILIQIPSAASVSKKVLLFGILPVLIASFAYPLGNRKMMQICNGKMDSFQRVLGMTIMSMPAWIIMAIYAYVTVGLPSSSQVFQSLIVGVSSGVIATVLFFIATDRVRDDQGKLAAVEATQSTEIIFVIVGEMILLGIPLPAPLALVGLAVIMIGMLLHSYHTMLLNKKSFSN</sequence>
<name>A0A8B4Q3Y5_9BACL</name>
<keyword evidence="1" id="KW-0812">Transmembrane</keyword>
<accession>A0A8B4Q3Y5</accession>
<dbReference type="Pfam" id="PF13536">
    <property type="entry name" value="EmrE"/>
    <property type="match status" value="1"/>
</dbReference>
<feature type="transmembrane region" description="Helical" evidence="1">
    <location>
        <begin position="257"/>
        <end position="280"/>
    </location>
</feature>
<reference evidence="2 4" key="1">
    <citation type="submission" date="2018-06" db="EMBL/GenBank/DDBJ databases">
        <authorList>
            <consortium name="Pathogen Informatics"/>
            <person name="Doyle S."/>
        </authorList>
    </citation>
    <scope>NUCLEOTIDE SEQUENCE [LARGE SCALE GENOMIC DNA]</scope>
    <source>
        <strain evidence="2 4">NCTC10597</strain>
    </source>
</reference>
<dbReference type="Proteomes" id="UP000254330">
    <property type="component" value="Unassembled WGS sequence"/>
</dbReference>
<feature type="transmembrane region" description="Helical" evidence="1">
    <location>
        <begin position="128"/>
        <end position="148"/>
    </location>
</feature>
<dbReference type="EMBL" id="UGNP01000001">
    <property type="protein sequence ID" value="STX08517.1"/>
    <property type="molecule type" value="Genomic_DNA"/>
</dbReference>
<evidence type="ECO:0000313" key="4">
    <source>
        <dbReference type="Proteomes" id="UP000254330"/>
    </source>
</evidence>
<organism evidence="2 4">
    <name type="scientific">Kurthia zopfii</name>
    <dbReference type="NCBI Taxonomy" id="1650"/>
    <lineage>
        <taxon>Bacteria</taxon>
        <taxon>Bacillati</taxon>
        <taxon>Bacillota</taxon>
        <taxon>Bacilli</taxon>
        <taxon>Bacillales</taxon>
        <taxon>Caryophanaceae</taxon>
        <taxon>Kurthia</taxon>
    </lineage>
</organism>
<keyword evidence="1" id="KW-0472">Membrane</keyword>
<dbReference type="RefSeq" id="WP_109350180.1">
    <property type="nucleotide sequence ID" value="NZ_BJUE01000089.1"/>
</dbReference>
<gene>
    <name evidence="3" type="ORF">DFR61_1436</name>
    <name evidence="2" type="ORF">NCTC10597_00180</name>
</gene>
<evidence type="ECO:0000256" key="1">
    <source>
        <dbReference type="SAM" id="Phobius"/>
    </source>
</evidence>
<feature type="transmembrane region" description="Helical" evidence="1">
    <location>
        <begin position="154"/>
        <end position="173"/>
    </location>
</feature>
<comment type="caution">
    <text evidence="2">The sequence shown here is derived from an EMBL/GenBank/DDBJ whole genome shotgun (WGS) entry which is preliminary data.</text>
</comment>
<keyword evidence="5" id="KW-1185">Reference proteome</keyword>
<proteinExistence type="predicted"/>
<dbReference type="OrthoDB" id="3457556at2"/>
<dbReference type="AlphaFoldDB" id="A0A8B4Q3Y5"/>
<evidence type="ECO:0000313" key="2">
    <source>
        <dbReference type="EMBL" id="STX08517.1"/>
    </source>
</evidence>
<feature type="transmembrane region" description="Helical" evidence="1">
    <location>
        <begin position="225"/>
        <end position="245"/>
    </location>
</feature>
<reference evidence="3 5" key="2">
    <citation type="submission" date="2019-03" db="EMBL/GenBank/DDBJ databases">
        <title>Genomic Encyclopedia of Type Strains, Phase IV (KMG-IV): sequencing the most valuable type-strain genomes for metagenomic binning, comparative biology and taxonomic classification.</title>
        <authorList>
            <person name="Goeker M."/>
        </authorList>
    </citation>
    <scope>NUCLEOTIDE SEQUENCE [LARGE SCALE GENOMIC DNA]</scope>
    <source>
        <strain evidence="3 5">DSM 20580</strain>
    </source>
</reference>
<keyword evidence="1" id="KW-1133">Transmembrane helix</keyword>
<dbReference type="InterPro" id="IPR032713">
    <property type="entry name" value="EmrE"/>
</dbReference>